<protein>
    <recommendedName>
        <fullName evidence="7">FAD-binding domain-containing protein</fullName>
    </recommendedName>
</protein>
<dbReference type="InterPro" id="IPR002938">
    <property type="entry name" value="FAD-bd"/>
</dbReference>
<dbReference type="InterPro" id="IPR050493">
    <property type="entry name" value="FAD-dep_Monooxygenase_BioMet"/>
</dbReference>
<dbReference type="AlphaFoldDB" id="A0AAV9PH44"/>
<comment type="similarity">
    <text evidence="1">Belongs to the paxM FAD-dependent monooxygenase family.</text>
</comment>
<evidence type="ECO:0000256" key="5">
    <source>
        <dbReference type="ARBA" id="ARBA00023033"/>
    </source>
</evidence>
<evidence type="ECO:0000313" key="9">
    <source>
        <dbReference type="Proteomes" id="UP001337655"/>
    </source>
</evidence>
<dbReference type="InterPro" id="IPR036188">
    <property type="entry name" value="FAD/NAD-bd_sf"/>
</dbReference>
<keyword evidence="3" id="KW-0274">FAD</keyword>
<dbReference type="PRINTS" id="PR00420">
    <property type="entry name" value="RNGMNOXGNASE"/>
</dbReference>
<feature type="domain" description="FAD-binding" evidence="7">
    <location>
        <begin position="9"/>
        <end position="331"/>
    </location>
</feature>
<dbReference type="Pfam" id="PF01494">
    <property type="entry name" value="FAD_binding_3"/>
    <property type="match status" value="1"/>
</dbReference>
<evidence type="ECO:0000256" key="1">
    <source>
        <dbReference type="ARBA" id="ARBA00007992"/>
    </source>
</evidence>
<keyword evidence="2" id="KW-0285">Flavoprotein</keyword>
<dbReference type="GeneID" id="89923270"/>
<dbReference type="SUPFAM" id="SSF51905">
    <property type="entry name" value="FAD/NAD(P)-binding domain"/>
    <property type="match status" value="1"/>
</dbReference>
<proteinExistence type="inferred from homology"/>
<dbReference type="Proteomes" id="UP001337655">
    <property type="component" value="Unassembled WGS sequence"/>
</dbReference>
<name>A0AAV9PH44_9PEZI</name>
<dbReference type="RefSeq" id="XP_064661937.1">
    <property type="nucleotide sequence ID" value="XM_064799182.1"/>
</dbReference>
<sequence>MAPTTTTFTIIIIGGGIAGLAAAIALARKGHKVTVFEANTSLSELGAGIQIQPNATRVLHHWGLQDEFRKWSNEPAVMKVLQYADSTVIGEIAHNPMQIWEYGYPHWQCYRPDLQRLLYDAAVAAGADVRFGQKVADVDVDQGIVVLADGKREEADLVVAADGILSKFRHLLPGNSDAKAVTCNEYCFRTVVPKERMDSNPETAELMKGEDSMVWVGPGVAVLGYTVSGGRYYNTLISCPTPCEVPVGRWGEPGDVGEARELVKDFCPAVRKIWSYVNETVLWTLGEVPRIASYTSTTGRFVLVGDGAHAIVPHAGQGGGSALEDAAALGEFVSAARDVRDLASKMQMFQDFRQPRMEYMRTMARGNQTFMSLDDGDEQMKRDKMWGKMTAKWKAELAELGEEGFRARPRPRAIPGKDIRSPESRQYMIGTKLMSKTLSFLGHSLILSLFCLQAMMSSQRRRGSLMLMLSV</sequence>
<keyword evidence="5" id="KW-0503">Monooxygenase</keyword>
<feature type="transmembrane region" description="Helical" evidence="6">
    <location>
        <begin position="6"/>
        <end position="27"/>
    </location>
</feature>
<accession>A0AAV9PH44</accession>
<dbReference type="SUPFAM" id="SSF54373">
    <property type="entry name" value="FAD-linked reductases, C-terminal domain"/>
    <property type="match status" value="1"/>
</dbReference>
<comment type="caution">
    <text evidence="8">The sequence shown here is derived from an EMBL/GenBank/DDBJ whole genome shotgun (WGS) entry which is preliminary data.</text>
</comment>
<dbReference type="GO" id="GO:0004497">
    <property type="term" value="F:monooxygenase activity"/>
    <property type="evidence" value="ECO:0007669"/>
    <property type="project" value="UniProtKB-KW"/>
</dbReference>
<dbReference type="PANTHER" id="PTHR13789:SF147">
    <property type="entry name" value="PUTATIVE (AFU_ORTHOLOGUE AFUA_2G01950)-RELATED"/>
    <property type="match status" value="1"/>
</dbReference>
<gene>
    <name evidence="8" type="ORF">LTR77_001923</name>
</gene>
<keyword evidence="6" id="KW-0472">Membrane</keyword>
<evidence type="ECO:0000313" key="8">
    <source>
        <dbReference type="EMBL" id="KAK5173242.1"/>
    </source>
</evidence>
<reference evidence="8 9" key="1">
    <citation type="submission" date="2023-08" db="EMBL/GenBank/DDBJ databases">
        <title>Black Yeasts Isolated from many extreme environments.</title>
        <authorList>
            <person name="Coleine C."/>
            <person name="Stajich J.E."/>
            <person name="Selbmann L."/>
        </authorList>
    </citation>
    <scope>NUCLEOTIDE SEQUENCE [LARGE SCALE GENOMIC DNA]</scope>
    <source>
        <strain evidence="8 9">CCFEE 5935</strain>
    </source>
</reference>
<evidence type="ECO:0000259" key="7">
    <source>
        <dbReference type="Pfam" id="PF01494"/>
    </source>
</evidence>
<dbReference type="Gene3D" id="3.50.50.60">
    <property type="entry name" value="FAD/NAD(P)-binding domain"/>
    <property type="match status" value="1"/>
</dbReference>
<dbReference type="GO" id="GO:0071949">
    <property type="term" value="F:FAD binding"/>
    <property type="evidence" value="ECO:0007669"/>
    <property type="project" value="InterPro"/>
</dbReference>
<dbReference type="EMBL" id="JAVRRT010000003">
    <property type="protein sequence ID" value="KAK5173242.1"/>
    <property type="molecule type" value="Genomic_DNA"/>
</dbReference>
<keyword evidence="6" id="KW-0812">Transmembrane</keyword>
<evidence type="ECO:0000256" key="4">
    <source>
        <dbReference type="ARBA" id="ARBA00023002"/>
    </source>
</evidence>
<dbReference type="PANTHER" id="PTHR13789">
    <property type="entry name" value="MONOOXYGENASE"/>
    <property type="match status" value="1"/>
</dbReference>
<keyword evidence="9" id="KW-1185">Reference proteome</keyword>
<evidence type="ECO:0000256" key="6">
    <source>
        <dbReference type="SAM" id="Phobius"/>
    </source>
</evidence>
<evidence type="ECO:0000256" key="2">
    <source>
        <dbReference type="ARBA" id="ARBA00022630"/>
    </source>
</evidence>
<evidence type="ECO:0000256" key="3">
    <source>
        <dbReference type="ARBA" id="ARBA00022827"/>
    </source>
</evidence>
<keyword evidence="6" id="KW-1133">Transmembrane helix</keyword>
<feature type="transmembrane region" description="Helical" evidence="6">
    <location>
        <begin position="438"/>
        <end position="456"/>
    </location>
</feature>
<organism evidence="8 9">
    <name type="scientific">Saxophila tyrrhenica</name>
    <dbReference type="NCBI Taxonomy" id="1690608"/>
    <lineage>
        <taxon>Eukaryota</taxon>
        <taxon>Fungi</taxon>
        <taxon>Dikarya</taxon>
        <taxon>Ascomycota</taxon>
        <taxon>Pezizomycotina</taxon>
        <taxon>Dothideomycetes</taxon>
        <taxon>Dothideomycetidae</taxon>
        <taxon>Mycosphaerellales</taxon>
        <taxon>Extremaceae</taxon>
        <taxon>Saxophila</taxon>
    </lineage>
</organism>
<keyword evidence="4" id="KW-0560">Oxidoreductase</keyword>